<accession>A0A9D1IBX7</accession>
<reference evidence="2" key="2">
    <citation type="journal article" date="2021" name="PeerJ">
        <title>Extensive microbial diversity within the chicken gut microbiome revealed by metagenomics and culture.</title>
        <authorList>
            <person name="Gilroy R."/>
            <person name="Ravi A."/>
            <person name="Getino M."/>
            <person name="Pursley I."/>
            <person name="Horton D.L."/>
            <person name="Alikhan N.F."/>
            <person name="Baker D."/>
            <person name="Gharbi K."/>
            <person name="Hall N."/>
            <person name="Watson M."/>
            <person name="Adriaenssens E.M."/>
            <person name="Foster-Nyarko E."/>
            <person name="Jarju S."/>
            <person name="Secka A."/>
            <person name="Antonio M."/>
            <person name="Oren A."/>
            <person name="Chaudhuri R.R."/>
            <person name="La Ragione R."/>
            <person name="Hildebrand F."/>
            <person name="Pallen M.J."/>
        </authorList>
    </citation>
    <scope>NUCLEOTIDE SEQUENCE</scope>
    <source>
        <strain evidence="2">ChiHcec3-11533</strain>
    </source>
</reference>
<comment type="caution">
    <text evidence="2">The sequence shown here is derived from an EMBL/GenBank/DDBJ whole genome shotgun (WGS) entry which is preliminary data.</text>
</comment>
<reference evidence="2" key="1">
    <citation type="submission" date="2020-10" db="EMBL/GenBank/DDBJ databases">
        <authorList>
            <person name="Gilroy R."/>
        </authorList>
    </citation>
    <scope>NUCLEOTIDE SEQUENCE</scope>
    <source>
        <strain evidence="2">ChiHcec3-11533</strain>
    </source>
</reference>
<dbReference type="GO" id="GO:0005975">
    <property type="term" value="P:carbohydrate metabolic process"/>
    <property type="evidence" value="ECO:0007669"/>
    <property type="project" value="InterPro"/>
</dbReference>
<proteinExistence type="inferred from homology"/>
<evidence type="ECO:0000313" key="3">
    <source>
        <dbReference type="Proteomes" id="UP000824072"/>
    </source>
</evidence>
<evidence type="ECO:0000313" key="2">
    <source>
        <dbReference type="EMBL" id="HIU34457.1"/>
    </source>
</evidence>
<dbReference type="InterPro" id="IPR003500">
    <property type="entry name" value="RpiB_LacA_LacB"/>
</dbReference>
<sequence length="193" mass="21609">MKMVKDKQILVAADFAGYPLKEAVCEHLRKWGWEITDIGVTDPNVENTEWMFHRLGLRVGAMIAEGEFERALIFCGTGMGIHIGASKCPRVHAGVVESVPAALRAITGNNVNVLSMGAFYVSPAMGCDIADAYLYHNFGDGYEYCPNFYEFHKVAVDELNAFDYEEYKKNGFKVKHLGDYPLVLIDKPEPELH</sequence>
<dbReference type="SUPFAM" id="SSF89623">
    <property type="entry name" value="Ribose/Galactose isomerase RpiB/AlsB"/>
    <property type="match status" value="1"/>
</dbReference>
<organism evidence="2 3">
    <name type="scientific">Candidatus Pullichristensenella excrementigallinarum</name>
    <dbReference type="NCBI Taxonomy" id="2840907"/>
    <lineage>
        <taxon>Bacteria</taxon>
        <taxon>Bacillati</taxon>
        <taxon>Bacillota</taxon>
        <taxon>Clostridia</taxon>
        <taxon>Candidatus Pullichristensenella</taxon>
    </lineage>
</organism>
<dbReference type="Gene3D" id="3.40.1400.10">
    <property type="entry name" value="Sugar-phosphate isomerase, RpiB/LacA/LacB"/>
    <property type="match status" value="1"/>
</dbReference>
<dbReference type="EMBL" id="DVMU01000180">
    <property type="protein sequence ID" value="HIU34457.1"/>
    <property type="molecule type" value="Genomic_DNA"/>
</dbReference>
<name>A0A9D1IBX7_9FIRM</name>
<dbReference type="Pfam" id="PF02502">
    <property type="entry name" value="LacAB_rpiB"/>
    <property type="match status" value="1"/>
</dbReference>
<dbReference type="PANTHER" id="PTHR30345:SF0">
    <property type="entry name" value="DNA DAMAGE-REPAIR_TOLERATION PROTEIN DRT102"/>
    <property type="match status" value="1"/>
</dbReference>
<comment type="similarity">
    <text evidence="1">Belongs to the LacAB/RpiB family.</text>
</comment>
<dbReference type="PANTHER" id="PTHR30345">
    <property type="entry name" value="RIBOSE-5-PHOSPHATE ISOMERASE B"/>
    <property type="match status" value="1"/>
</dbReference>
<dbReference type="InterPro" id="IPR036569">
    <property type="entry name" value="RpiB_LacA_LacB_sf"/>
</dbReference>
<keyword evidence="2" id="KW-0413">Isomerase</keyword>
<protein>
    <submittedName>
        <fullName evidence="2">RpiB/LacA/LacB family sugar-phosphate isomerase</fullName>
    </submittedName>
</protein>
<dbReference type="Proteomes" id="UP000824072">
    <property type="component" value="Unassembled WGS sequence"/>
</dbReference>
<dbReference type="AlphaFoldDB" id="A0A9D1IBX7"/>
<gene>
    <name evidence="2" type="ORF">IAB02_07840</name>
</gene>
<dbReference type="GO" id="GO:0016861">
    <property type="term" value="F:intramolecular oxidoreductase activity, interconverting aldoses and ketoses"/>
    <property type="evidence" value="ECO:0007669"/>
    <property type="project" value="UniProtKB-ARBA"/>
</dbReference>
<evidence type="ECO:0000256" key="1">
    <source>
        <dbReference type="ARBA" id="ARBA00008754"/>
    </source>
</evidence>